<dbReference type="AlphaFoldDB" id="A0A166L4T2"/>
<reference evidence="1 2" key="1">
    <citation type="journal article" date="2016" name="Mol. Biol. Evol.">
        <title>Comparative Genomics of Early-Diverging Mushroom-Forming Fungi Provides Insights into the Origins of Lignocellulose Decay Capabilities.</title>
        <authorList>
            <person name="Nagy L.G."/>
            <person name="Riley R."/>
            <person name="Tritt A."/>
            <person name="Adam C."/>
            <person name="Daum C."/>
            <person name="Floudas D."/>
            <person name="Sun H."/>
            <person name="Yadav J.S."/>
            <person name="Pangilinan J."/>
            <person name="Larsson K.H."/>
            <person name="Matsuura K."/>
            <person name="Barry K."/>
            <person name="Labutti K."/>
            <person name="Kuo R."/>
            <person name="Ohm R.A."/>
            <person name="Bhattacharya S.S."/>
            <person name="Shirouzu T."/>
            <person name="Yoshinaga Y."/>
            <person name="Martin F.M."/>
            <person name="Grigoriev I.V."/>
            <person name="Hibbett D.S."/>
        </authorList>
    </citation>
    <scope>NUCLEOTIDE SEQUENCE [LARGE SCALE GENOMIC DNA]</scope>
    <source>
        <strain evidence="1 2">CBS 109695</strain>
    </source>
</reference>
<dbReference type="Proteomes" id="UP000076532">
    <property type="component" value="Unassembled WGS sequence"/>
</dbReference>
<evidence type="ECO:0000313" key="2">
    <source>
        <dbReference type="Proteomes" id="UP000076532"/>
    </source>
</evidence>
<dbReference type="EMBL" id="KV417538">
    <property type="protein sequence ID" value="KZP22574.1"/>
    <property type="molecule type" value="Genomic_DNA"/>
</dbReference>
<accession>A0A166L4T2</accession>
<keyword evidence="2" id="KW-1185">Reference proteome</keyword>
<sequence>MSIQSTPREKLQALGEQLSSTTRPITINNMLAILLMSSLPSIFELITGGDYLFDPASGSRYSKDDDHIAQIMIELISFARLQ</sequence>
<organism evidence="1 2">
    <name type="scientific">Athelia psychrophila</name>
    <dbReference type="NCBI Taxonomy" id="1759441"/>
    <lineage>
        <taxon>Eukaryota</taxon>
        <taxon>Fungi</taxon>
        <taxon>Dikarya</taxon>
        <taxon>Basidiomycota</taxon>
        <taxon>Agaricomycotina</taxon>
        <taxon>Agaricomycetes</taxon>
        <taxon>Agaricomycetidae</taxon>
        <taxon>Atheliales</taxon>
        <taxon>Atheliaceae</taxon>
        <taxon>Athelia</taxon>
    </lineage>
</organism>
<evidence type="ECO:0000313" key="1">
    <source>
        <dbReference type="EMBL" id="KZP22574.1"/>
    </source>
</evidence>
<dbReference type="OrthoDB" id="2649at2759"/>
<proteinExistence type="predicted"/>
<protein>
    <submittedName>
        <fullName evidence="1">Uncharacterized protein</fullName>
    </submittedName>
</protein>
<dbReference type="STRING" id="436010.A0A166L4T2"/>
<name>A0A166L4T2_9AGAM</name>
<gene>
    <name evidence="1" type="ORF">FIBSPDRAFT_952693</name>
</gene>